<feature type="region of interest" description="Disordered" evidence="1">
    <location>
        <begin position="274"/>
        <end position="303"/>
    </location>
</feature>
<dbReference type="RefSeq" id="WP_138635651.1">
    <property type="nucleotide sequence ID" value="NZ_JASWDG010000220.1"/>
</dbReference>
<comment type="caution">
    <text evidence="3">The sequence shown here is derived from an EMBL/GenBank/DDBJ whole genome shotgun (WGS) entry which is preliminary data.</text>
</comment>
<keyword evidence="4" id="KW-1185">Reference proteome</keyword>
<feature type="transmembrane region" description="Helical" evidence="2">
    <location>
        <begin position="205"/>
        <end position="224"/>
    </location>
</feature>
<dbReference type="Proteomes" id="UP000305238">
    <property type="component" value="Unassembled WGS sequence"/>
</dbReference>
<keyword evidence="2" id="KW-1133">Transmembrane helix</keyword>
<evidence type="ECO:0000313" key="4">
    <source>
        <dbReference type="Proteomes" id="UP000305238"/>
    </source>
</evidence>
<gene>
    <name evidence="3" type="ORF">ETD96_08000</name>
</gene>
<keyword evidence="2" id="KW-0812">Transmembrane</keyword>
<dbReference type="OrthoDB" id="529448at2"/>
<protein>
    <recommendedName>
        <fullName evidence="5">Vegetative cell wall protein gp1</fullName>
    </recommendedName>
</protein>
<evidence type="ECO:0000313" key="3">
    <source>
        <dbReference type="EMBL" id="TMR40956.1"/>
    </source>
</evidence>
<dbReference type="AlphaFoldDB" id="A0A5S4H7I9"/>
<feature type="compositionally biased region" description="Polar residues" evidence="1">
    <location>
        <begin position="274"/>
        <end position="287"/>
    </location>
</feature>
<sequence>MNAFFTELAKKLAERWVGLLAVPGLLFVGVAWAGSRLGWAHALDLAMLRAQVTALGTEQGKLTVSAQILTAVWLLLASCGIGLVVQALTAPVRALWLGQWPRGLHGLRDRLTRARSERWNAHVETRHALQRAHPAAERTPAQQAAIDAAADRANRIALAPPARPTWMGDRVAAVEQVALNRYSLDLAFAWPRLWLVLPDPVRADISAAHGQFAATVVTFAWAIPYAVLTVWWWPAAVVALAVALTGWTRARSALAELTDLTEAALDLHGRTLATSLGTSPPESTGPLSQDEGRAITRQTRKGR</sequence>
<proteinExistence type="predicted"/>
<evidence type="ECO:0008006" key="5">
    <source>
        <dbReference type="Google" id="ProtNLM"/>
    </source>
</evidence>
<accession>A0A5S4H7I9</accession>
<reference evidence="3 4" key="1">
    <citation type="submission" date="2019-05" db="EMBL/GenBank/DDBJ databases">
        <title>Draft genome sequence of Actinomadura geliboluensis A8036.</title>
        <authorList>
            <person name="Saricaoglu S."/>
            <person name="Isik K."/>
        </authorList>
    </citation>
    <scope>NUCLEOTIDE SEQUENCE [LARGE SCALE GENOMIC DNA]</scope>
    <source>
        <strain evidence="3 4">A8036</strain>
    </source>
</reference>
<organism evidence="3 4">
    <name type="scientific">Actinomadura geliboluensis</name>
    <dbReference type="NCBI Taxonomy" id="882440"/>
    <lineage>
        <taxon>Bacteria</taxon>
        <taxon>Bacillati</taxon>
        <taxon>Actinomycetota</taxon>
        <taxon>Actinomycetes</taxon>
        <taxon>Streptosporangiales</taxon>
        <taxon>Thermomonosporaceae</taxon>
        <taxon>Actinomadura</taxon>
    </lineage>
</organism>
<keyword evidence="2" id="KW-0472">Membrane</keyword>
<name>A0A5S4H7I9_9ACTN</name>
<feature type="transmembrane region" description="Helical" evidence="2">
    <location>
        <begin position="64"/>
        <end position="85"/>
    </location>
</feature>
<dbReference type="EMBL" id="VCKZ01000036">
    <property type="protein sequence ID" value="TMR40956.1"/>
    <property type="molecule type" value="Genomic_DNA"/>
</dbReference>
<evidence type="ECO:0000256" key="1">
    <source>
        <dbReference type="SAM" id="MobiDB-lite"/>
    </source>
</evidence>
<evidence type="ECO:0000256" key="2">
    <source>
        <dbReference type="SAM" id="Phobius"/>
    </source>
</evidence>